<sequence>MNVLVGRAVKSDFYIEIIYLYALEATVEDSADGPEDARHRRHCRRRATAEDSADGPEDARHRRHCRRKARAEDSADGPEDARDNGHIRGVVKVRMFS</sequence>
<organism evidence="2 3">
    <name type="scientific">Leptosia nina</name>
    <dbReference type="NCBI Taxonomy" id="320188"/>
    <lineage>
        <taxon>Eukaryota</taxon>
        <taxon>Metazoa</taxon>
        <taxon>Ecdysozoa</taxon>
        <taxon>Arthropoda</taxon>
        <taxon>Hexapoda</taxon>
        <taxon>Insecta</taxon>
        <taxon>Pterygota</taxon>
        <taxon>Neoptera</taxon>
        <taxon>Endopterygota</taxon>
        <taxon>Lepidoptera</taxon>
        <taxon>Glossata</taxon>
        <taxon>Ditrysia</taxon>
        <taxon>Papilionoidea</taxon>
        <taxon>Pieridae</taxon>
        <taxon>Pierinae</taxon>
        <taxon>Leptosia</taxon>
    </lineage>
</organism>
<name>A0AAV1JIU9_9NEOP</name>
<comment type="caution">
    <text evidence="2">The sequence shown here is derived from an EMBL/GenBank/DDBJ whole genome shotgun (WGS) entry which is preliminary data.</text>
</comment>
<dbReference type="Proteomes" id="UP001497472">
    <property type="component" value="Unassembled WGS sequence"/>
</dbReference>
<gene>
    <name evidence="2" type="ORF">LNINA_LOCUS7537</name>
</gene>
<reference evidence="2 3" key="1">
    <citation type="submission" date="2023-11" db="EMBL/GenBank/DDBJ databases">
        <authorList>
            <person name="Okamura Y."/>
        </authorList>
    </citation>
    <scope>NUCLEOTIDE SEQUENCE [LARGE SCALE GENOMIC DNA]</scope>
</reference>
<evidence type="ECO:0000313" key="2">
    <source>
        <dbReference type="EMBL" id="CAK1548117.1"/>
    </source>
</evidence>
<dbReference type="AlphaFoldDB" id="A0AAV1JIU9"/>
<accession>A0AAV1JIU9</accession>
<evidence type="ECO:0000256" key="1">
    <source>
        <dbReference type="SAM" id="MobiDB-lite"/>
    </source>
</evidence>
<protein>
    <submittedName>
        <fullName evidence="2">Uncharacterized protein</fullName>
    </submittedName>
</protein>
<keyword evidence="3" id="KW-1185">Reference proteome</keyword>
<feature type="region of interest" description="Disordered" evidence="1">
    <location>
        <begin position="29"/>
        <end position="88"/>
    </location>
</feature>
<dbReference type="EMBL" id="CAVLEF010000010">
    <property type="protein sequence ID" value="CAK1548117.1"/>
    <property type="molecule type" value="Genomic_DNA"/>
</dbReference>
<proteinExistence type="predicted"/>
<evidence type="ECO:0000313" key="3">
    <source>
        <dbReference type="Proteomes" id="UP001497472"/>
    </source>
</evidence>